<evidence type="ECO:0000313" key="2">
    <source>
        <dbReference type="Proteomes" id="UP000371977"/>
    </source>
</evidence>
<keyword evidence="2" id="KW-1185">Reference proteome</keyword>
<dbReference type="RefSeq" id="WP_148622626.1">
    <property type="nucleotide sequence ID" value="NZ_SDGZ01000014.1"/>
</dbReference>
<gene>
    <name evidence="1" type="ORF">ESZ50_05685</name>
</gene>
<evidence type="ECO:0000313" key="1">
    <source>
        <dbReference type="EMBL" id="TYC49634.1"/>
    </source>
</evidence>
<organism evidence="1 2">
    <name type="scientific">Weissella muntiaci</name>
    <dbReference type="NCBI Taxonomy" id="2508881"/>
    <lineage>
        <taxon>Bacteria</taxon>
        <taxon>Bacillati</taxon>
        <taxon>Bacillota</taxon>
        <taxon>Bacilli</taxon>
        <taxon>Lactobacillales</taxon>
        <taxon>Lactobacillaceae</taxon>
        <taxon>Weissella</taxon>
    </lineage>
</organism>
<dbReference type="AlphaFoldDB" id="A0A6C2C702"/>
<dbReference type="EMBL" id="SDGZ01000014">
    <property type="protein sequence ID" value="TYC49634.1"/>
    <property type="molecule type" value="Genomic_DNA"/>
</dbReference>
<reference evidence="1 2" key="1">
    <citation type="submission" date="2019-01" db="EMBL/GenBank/DDBJ databases">
        <title>Weissella sp. nov., a novel lactic acid bacterium isolated from animal feces.</title>
        <authorList>
            <person name="Wang L.-T."/>
        </authorList>
    </citation>
    <scope>NUCLEOTIDE SEQUENCE [LARGE SCALE GENOMIC DNA]</scope>
    <source>
        <strain evidence="1 2">8H-2</strain>
    </source>
</reference>
<proteinExistence type="predicted"/>
<protein>
    <submittedName>
        <fullName evidence="1">DNA replication protein</fullName>
    </submittedName>
</protein>
<comment type="caution">
    <text evidence="1">The sequence shown here is derived from an EMBL/GenBank/DDBJ whole genome shotgun (WGS) entry which is preliminary data.</text>
</comment>
<sequence>MAQRRMFDRSITTSDKFLDMSKTAQLLYFHLGMEADDEGFIGNVKMLLRAYGANDDDVRLLITKNFVIEFESGVFVITHWNENNSIRADRKKLTKFTDEKASLVLNSDGQYVQGTQLNQGVQPIDDQLTTERQPADNQMSAQVRLGKDRLGKDSKYIDQTSLTDRFEILWKMYPRKSGKKQSFEIYKRAIKKGVTDDEIKRGIENYLKQIKIKGTPTQYIKQGVTWFRNEGWNDEYDYTPERPVNGKQPRVIEHRPVEWNNVPEDDDIIPDFEI</sequence>
<name>A0A6C2C702_9LACO</name>
<accession>A0A6C2C702</accession>
<dbReference type="Proteomes" id="UP000371977">
    <property type="component" value="Unassembled WGS sequence"/>
</dbReference>
<dbReference type="OrthoDB" id="9788567at2"/>